<organism evidence="1 2">
    <name type="scientific">Cirrhinus mrigala</name>
    <name type="common">Mrigala</name>
    <dbReference type="NCBI Taxonomy" id="683832"/>
    <lineage>
        <taxon>Eukaryota</taxon>
        <taxon>Metazoa</taxon>
        <taxon>Chordata</taxon>
        <taxon>Craniata</taxon>
        <taxon>Vertebrata</taxon>
        <taxon>Euteleostomi</taxon>
        <taxon>Actinopterygii</taxon>
        <taxon>Neopterygii</taxon>
        <taxon>Teleostei</taxon>
        <taxon>Ostariophysi</taxon>
        <taxon>Cypriniformes</taxon>
        <taxon>Cyprinidae</taxon>
        <taxon>Labeoninae</taxon>
        <taxon>Labeonini</taxon>
        <taxon>Cirrhinus</taxon>
    </lineage>
</organism>
<sequence>MSQWVLHTVEEATESSLVLMPPPPMGLPTPVGPEQALVMEQEVHSLEEGAIEVVNHDAVMRLGSVCCVVSLI</sequence>
<dbReference type="Proteomes" id="UP001529510">
    <property type="component" value="Unassembled WGS sequence"/>
</dbReference>
<accession>A0ABD0NZQ7</accession>
<feature type="non-terminal residue" evidence="1">
    <location>
        <position position="72"/>
    </location>
</feature>
<dbReference type="EMBL" id="JAMKFB020000019">
    <property type="protein sequence ID" value="KAL0167259.1"/>
    <property type="molecule type" value="Genomic_DNA"/>
</dbReference>
<keyword evidence="2" id="KW-1185">Reference proteome</keyword>
<protein>
    <submittedName>
        <fullName evidence="1">Uncharacterized protein</fullName>
    </submittedName>
</protein>
<evidence type="ECO:0000313" key="2">
    <source>
        <dbReference type="Proteomes" id="UP001529510"/>
    </source>
</evidence>
<evidence type="ECO:0000313" key="1">
    <source>
        <dbReference type="EMBL" id="KAL0167259.1"/>
    </source>
</evidence>
<proteinExistence type="predicted"/>
<name>A0ABD0NZQ7_CIRMR</name>
<gene>
    <name evidence="1" type="ORF">M9458_039103</name>
</gene>
<comment type="caution">
    <text evidence="1">The sequence shown here is derived from an EMBL/GenBank/DDBJ whole genome shotgun (WGS) entry which is preliminary data.</text>
</comment>
<dbReference type="AlphaFoldDB" id="A0ABD0NZQ7"/>
<reference evidence="1 2" key="1">
    <citation type="submission" date="2024-05" db="EMBL/GenBank/DDBJ databases">
        <title>Genome sequencing and assembly of Indian major carp, Cirrhinus mrigala (Hamilton, 1822).</title>
        <authorList>
            <person name="Mohindra V."/>
            <person name="Chowdhury L.M."/>
            <person name="Lal K."/>
            <person name="Jena J.K."/>
        </authorList>
    </citation>
    <scope>NUCLEOTIDE SEQUENCE [LARGE SCALE GENOMIC DNA]</scope>
    <source>
        <strain evidence="1">CM1030</strain>
        <tissue evidence="1">Blood</tissue>
    </source>
</reference>